<dbReference type="Proteomes" id="UP001217918">
    <property type="component" value="Unassembled WGS sequence"/>
</dbReference>
<dbReference type="GO" id="GO:0006261">
    <property type="term" value="P:DNA-templated DNA replication"/>
    <property type="evidence" value="ECO:0007669"/>
    <property type="project" value="TreeGrafter"/>
</dbReference>
<evidence type="ECO:0000256" key="2">
    <source>
        <dbReference type="SAM" id="MobiDB-lite"/>
    </source>
</evidence>
<evidence type="ECO:0000313" key="5">
    <source>
        <dbReference type="EMBL" id="KAK2071932.1"/>
    </source>
</evidence>
<feature type="repeat" description="WD" evidence="1">
    <location>
        <begin position="230"/>
        <end position="271"/>
    </location>
</feature>
<evidence type="ECO:0000259" key="4">
    <source>
        <dbReference type="Pfam" id="PF24817"/>
    </source>
</evidence>
<keyword evidence="1" id="KW-0853">WD repeat</keyword>
<dbReference type="PANTHER" id="PTHR19932:SF10">
    <property type="entry name" value="WD REPEAT AND HMG-BOX DNA-BINDING PROTEIN 1"/>
    <property type="match status" value="1"/>
</dbReference>
<proteinExistence type="predicted"/>
<dbReference type="InterPro" id="IPR036322">
    <property type="entry name" value="WD40_repeat_dom_sf"/>
</dbReference>
<dbReference type="InterPro" id="IPR015943">
    <property type="entry name" value="WD40/YVTN_repeat-like_dom_sf"/>
</dbReference>
<evidence type="ECO:0000256" key="1">
    <source>
        <dbReference type="PROSITE-ProRule" id="PRU00221"/>
    </source>
</evidence>
<dbReference type="Gene3D" id="2.130.10.10">
    <property type="entry name" value="YVTN repeat-like/Quinoprotein amine dehydrogenase"/>
    <property type="match status" value="2"/>
</dbReference>
<feature type="region of interest" description="Disordered" evidence="2">
    <location>
        <begin position="1"/>
        <end position="24"/>
    </location>
</feature>
<comment type="caution">
    <text evidence="5">The sequence shown here is derived from an EMBL/GenBank/DDBJ whole genome shotgun (WGS) entry which is preliminary data.</text>
</comment>
<dbReference type="SMART" id="SM00320">
    <property type="entry name" value="WD40"/>
    <property type="match status" value="5"/>
</dbReference>
<dbReference type="PROSITE" id="PS50294">
    <property type="entry name" value="WD_REPEATS_REGION"/>
    <property type="match status" value="1"/>
</dbReference>
<organism evidence="5 6">
    <name type="scientific">Phyllachora maydis</name>
    <dbReference type="NCBI Taxonomy" id="1825666"/>
    <lineage>
        <taxon>Eukaryota</taxon>
        <taxon>Fungi</taxon>
        <taxon>Dikarya</taxon>
        <taxon>Ascomycota</taxon>
        <taxon>Pezizomycotina</taxon>
        <taxon>Sordariomycetes</taxon>
        <taxon>Sordariomycetidae</taxon>
        <taxon>Phyllachorales</taxon>
        <taxon>Phyllachoraceae</taxon>
        <taxon>Phyllachora</taxon>
    </lineage>
</organism>
<dbReference type="GO" id="GO:0043596">
    <property type="term" value="C:nuclear replication fork"/>
    <property type="evidence" value="ECO:0007669"/>
    <property type="project" value="TreeGrafter"/>
</dbReference>
<accession>A0AAD9I7X2</accession>
<protein>
    <submittedName>
        <fullName evidence="5">Uncharacterized protein</fullName>
    </submittedName>
</protein>
<keyword evidence="6" id="KW-1185">Reference proteome</keyword>
<dbReference type="InterPro" id="IPR022100">
    <property type="entry name" value="WDHD1/CFT4_beta-prop_2nd"/>
</dbReference>
<feature type="region of interest" description="Disordered" evidence="2">
    <location>
        <begin position="328"/>
        <end position="357"/>
    </location>
</feature>
<name>A0AAD9I7X2_9PEZI</name>
<dbReference type="Pfam" id="PF24817">
    <property type="entry name" value="WD40_WDHD1_1st"/>
    <property type="match status" value="1"/>
</dbReference>
<dbReference type="InterPro" id="IPR001680">
    <property type="entry name" value="WD40_rpt"/>
</dbReference>
<dbReference type="EMBL" id="JAQQPM010000005">
    <property type="protein sequence ID" value="KAK2071932.1"/>
    <property type="molecule type" value="Genomic_DNA"/>
</dbReference>
<dbReference type="AlphaFoldDB" id="A0AAD9I7X2"/>
<gene>
    <name evidence="5" type="ORF">P8C59_006317</name>
</gene>
<dbReference type="GO" id="GO:0003682">
    <property type="term" value="F:chromatin binding"/>
    <property type="evidence" value="ECO:0007669"/>
    <property type="project" value="TreeGrafter"/>
</dbReference>
<feature type="domain" description="WDHD1 first WD40" evidence="4">
    <location>
        <begin position="12"/>
        <end position="298"/>
    </location>
</feature>
<feature type="domain" description="WDHD1/CFT4 second beta-propeller" evidence="3">
    <location>
        <begin position="416"/>
        <end position="451"/>
    </location>
</feature>
<dbReference type="PROSITE" id="PS50082">
    <property type="entry name" value="WD_REPEATS_2"/>
    <property type="match status" value="1"/>
</dbReference>
<evidence type="ECO:0000313" key="6">
    <source>
        <dbReference type="Proteomes" id="UP001217918"/>
    </source>
</evidence>
<sequence>MASTLVSRPRPRPAHTPGPTRCVYTPDGTKLVTAGSNNTIRVFKTGSDGEPANVDNASDENLALSASNEFFVAGTELGDVSLYSLATNEFETLLFKCTVTVRDVALSPDSKWCAIAGDELTVKLVNPKDITVLQTLQEHGQQTKHLSFDPKGSLLALSCPDGVIYIYSMTSDKPEVIRKIHGMIGKVATDSGTSTKVAWHPDGRAFAVPTPLSNVQVVSKTDWAKQRSFANEHESPITALAWSPNGAMLATAAKDGKLLIWATEDQTVIARLDYPNVVDIAWHPTKNLAAFTTTNGEVYIYDNFVPEQFTRLLDLPLQPAPFYHDPLKEIPNNVRRPELGARKQGSPRPRRDSLGSIDDLLDDGLGGGFDDDFVVDDDGAGYALNGNRKRPAHDDDALGDHPHKRLKLMHPRYHDAFQPSSTPWRGNRKYLCLNMVGFVWTVDQDSHNTITPA</sequence>
<dbReference type="GO" id="GO:0000278">
    <property type="term" value="P:mitotic cell cycle"/>
    <property type="evidence" value="ECO:0007669"/>
    <property type="project" value="TreeGrafter"/>
</dbReference>
<dbReference type="InterPro" id="IPR057646">
    <property type="entry name" value="WD40_WDHD1_1st"/>
</dbReference>
<dbReference type="PANTHER" id="PTHR19932">
    <property type="entry name" value="WD REPEAT AND HMG-BOX DNA BINDING PROTEIN"/>
    <property type="match status" value="1"/>
</dbReference>
<dbReference type="GO" id="GO:0006281">
    <property type="term" value="P:DNA repair"/>
    <property type="evidence" value="ECO:0007669"/>
    <property type="project" value="TreeGrafter"/>
</dbReference>
<dbReference type="SUPFAM" id="SSF50978">
    <property type="entry name" value="WD40 repeat-like"/>
    <property type="match status" value="1"/>
</dbReference>
<reference evidence="5" key="1">
    <citation type="journal article" date="2023" name="Mol. Plant Microbe Interact.">
        <title>Elucidating the Obligate Nature and Biological Capacity of an Invasive Fungal Corn Pathogen.</title>
        <authorList>
            <person name="MacCready J.S."/>
            <person name="Roggenkamp E.M."/>
            <person name="Gdanetz K."/>
            <person name="Chilvers M.I."/>
        </authorList>
    </citation>
    <scope>NUCLEOTIDE SEQUENCE</scope>
    <source>
        <strain evidence="5">PM02</strain>
    </source>
</reference>
<evidence type="ECO:0000259" key="3">
    <source>
        <dbReference type="Pfam" id="PF12341"/>
    </source>
</evidence>
<dbReference type="Pfam" id="PF12341">
    <property type="entry name" value="Mcl1_mid"/>
    <property type="match status" value="1"/>
</dbReference>